<keyword evidence="1" id="KW-1133">Transmembrane helix</keyword>
<feature type="transmembrane region" description="Helical" evidence="1">
    <location>
        <begin position="127"/>
        <end position="146"/>
    </location>
</feature>
<accession>A0A2V3J3I0</accession>
<keyword evidence="1" id="KW-0812">Transmembrane</keyword>
<dbReference type="EMBL" id="NBIV01000010">
    <property type="protein sequence ID" value="PXF48968.1"/>
    <property type="molecule type" value="Genomic_DNA"/>
</dbReference>
<keyword evidence="3" id="KW-1185">Reference proteome</keyword>
<name>A0A2V3J3I0_9FLOR</name>
<dbReference type="Proteomes" id="UP000247409">
    <property type="component" value="Unassembled WGS sequence"/>
</dbReference>
<comment type="caution">
    <text evidence="2">The sequence shown here is derived from an EMBL/GenBank/DDBJ whole genome shotgun (WGS) entry which is preliminary data.</text>
</comment>
<protein>
    <submittedName>
        <fullName evidence="2">Uncharacterized protein</fullName>
    </submittedName>
</protein>
<dbReference type="AlphaFoldDB" id="A0A2V3J3I0"/>
<feature type="transmembrane region" description="Helical" evidence="1">
    <location>
        <begin position="104"/>
        <end position="121"/>
    </location>
</feature>
<feature type="transmembrane region" description="Helical" evidence="1">
    <location>
        <begin position="65"/>
        <end position="83"/>
    </location>
</feature>
<evidence type="ECO:0000256" key="1">
    <source>
        <dbReference type="SAM" id="Phobius"/>
    </source>
</evidence>
<feature type="transmembrane region" description="Helical" evidence="1">
    <location>
        <begin position="153"/>
        <end position="170"/>
    </location>
</feature>
<sequence length="212" mass="23191">MSSSASRPPSPPSPKPRPGPLGVLDSFIGPDATAAELFVQFVPTVCFALVLSYRAFQASFLHSGLRAVVFVLLAIDLPGGVLTNSTRASKRWYHRQGRSAAHHLLFVLPHTLHILAVALLFRAYDWTFFATASLSLLFGAALVLSVPLYLKNVVGMLVVLVAVFEDLYVWKPTPFLEWFVPLLFLKICVAHLVPEQTTVPSQQSEAAIPLLS</sequence>
<gene>
    <name evidence="2" type="ORF">BWQ96_01310</name>
</gene>
<proteinExistence type="predicted"/>
<organism evidence="2 3">
    <name type="scientific">Gracilariopsis chorda</name>
    <dbReference type="NCBI Taxonomy" id="448386"/>
    <lineage>
        <taxon>Eukaryota</taxon>
        <taxon>Rhodophyta</taxon>
        <taxon>Florideophyceae</taxon>
        <taxon>Rhodymeniophycidae</taxon>
        <taxon>Gracilariales</taxon>
        <taxon>Gracilariaceae</taxon>
        <taxon>Gracilariopsis</taxon>
    </lineage>
</organism>
<evidence type="ECO:0000313" key="2">
    <source>
        <dbReference type="EMBL" id="PXF48968.1"/>
    </source>
</evidence>
<reference evidence="2 3" key="1">
    <citation type="journal article" date="2018" name="Mol. Biol. Evol.">
        <title>Analysis of the draft genome of the red seaweed Gracilariopsis chorda provides insights into genome size evolution in Rhodophyta.</title>
        <authorList>
            <person name="Lee J."/>
            <person name="Yang E.C."/>
            <person name="Graf L."/>
            <person name="Yang J.H."/>
            <person name="Qiu H."/>
            <person name="Zel Zion U."/>
            <person name="Chan C.X."/>
            <person name="Stephens T.G."/>
            <person name="Weber A.P.M."/>
            <person name="Boo G.H."/>
            <person name="Boo S.M."/>
            <person name="Kim K.M."/>
            <person name="Shin Y."/>
            <person name="Jung M."/>
            <person name="Lee S.J."/>
            <person name="Yim H.S."/>
            <person name="Lee J.H."/>
            <person name="Bhattacharya D."/>
            <person name="Yoon H.S."/>
        </authorList>
    </citation>
    <scope>NUCLEOTIDE SEQUENCE [LARGE SCALE GENOMIC DNA]</scope>
    <source>
        <strain evidence="2 3">SKKU-2015</strain>
        <tissue evidence="2">Whole body</tissue>
    </source>
</reference>
<evidence type="ECO:0000313" key="3">
    <source>
        <dbReference type="Proteomes" id="UP000247409"/>
    </source>
</evidence>
<dbReference type="OrthoDB" id="9991130at2759"/>
<keyword evidence="1" id="KW-0472">Membrane</keyword>